<dbReference type="InterPro" id="IPR013201">
    <property type="entry name" value="Prot_inhib_I29"/>
</dbReference>
<dbReference type="SMART" id="SM00645">
    <property type="entry name" value="Pept_C1"/>
    <property type="match status" value="1"/>
</dbReference>
<keyword evidence="5" id="KW-1015">Disulfide bond</keyword>
<dbReference type="EMBL" id="JAWXYG010000011">
    <property type="protein sequence ID" value="KAK4259614.1"/>
    <property type="molecule type" value="Genomic_DNA"/>
</dbReference>
<dbReference type="PROSITE" id="PS00139">
    <property type="entry name" value="THIOL_PROTEASE_CYS"/>
    <property type="match status" value="1"/>
</dbReference>
<organism evidence="10 11">
    <name type="scientific">Acacia crassicarpa</name>
    <name type="common">northern wattle</name>
    <dbReference type="NCBI Taxonomy" id="499986"/>
    <lineage>
        <taxon>Eukaryota</taxon>
        <taxon>Viridiplantae</taxon>
        <taxon>Streptophyta</taxon>
        <taxon>Embryophyta</taxon>
        <taxon>Tracheophyta</taxon>
        <taxon>Spermatophyta</taxon>
        <taxon>Magnoliopsida</taxon>
        <taxon>eudicotyledons</taxon>
        <taxon>Gunneridae</taxon>
        <taxon>Pentapetalae</taxon>
        <taxon>rosids</taxon>
        <taxon>fabids</taxon>
        <taxon>Fabales</taxon>
        <taxon>Fabaceae</taxon>
        <taxon>Caesalpinioideae</taxon>
        <taxon>mimosoid clade</taxon>
        <taxon>Acacieae</taxon>
        <taxon>Acacia</taxon>
    </lineage>
</organism>
<evidence type="ECO:0000256" key="6">
    <source>
        <dbReference type="ARBA" id="ARBA00023180"/>
    </source>
</evidence>
<dbReference type="CDD" id="cd02248">
    <property type="entry name" value="Peptidase_C1A"/>
    <property type="match status" value="1"/>
</dbReference>
<dbReference type="InterPro" id="IPR025661">
    <property type="entry name" value="Pept_asp_AS"/>
</dbReference>
<feature type="domain" description="Peptidase C1A papain C-terminal" evidence="8">
    <location>
        <begin position="140"/>
        <end position="362"/>
    </location>
</feature>
<dbReference type="GO" id="GO:0008234">
    <property type="term" value="F:cysteine-type peptidase activity"/>
    <property type="evidence" value="ECO:0007669"/>
    <property type="project" value="UniProtKB-KW"/>
</dbReference>
<dbReference type="InterPro" id="IPR038765">
    <property type="entry name" value="Papain-like_cys_pep_sf"/>
</dbReference>
<keyword evidence="2" id="KW-0645">Protease</keyword>
<dbReference type="InterPro" id="IPR039417">
    <property type="entry name" value="Peptidase_C1A_papain-like"/>
</dbReference>
<sequence>MASVITKLLFFLFLWYSLICLASSVRDDYFISNQDLDMVNSEKEVSELFQAWKQKWEREYQTLEEETTRFETFKSNLEYIKERNAKIKSSSDYSLGLNQFSDTSYEEFSKIYLLKTTNSIIKSDLVGTEMSNITVSCPNATSSLDWRLSGAVTNVKNQGACGSCWAFSATGAIEGINQVVSQWLPNLSEQQLISCDKNNSGCEGGIHFEALQYVLKNGGIATERDYPYKASNGVCNCTLETNNKFATIDGYNYWWNSPIPEVSLFCAVAKQPISVSFFADRDFMSYKSGIFDGANFTSGGSCGHNHAMLIVGYGSLGADNDYWILKNSWGTSWGQCGYVFIKRNTGLAHGVNNINCAGSYPTKQIK</sequence>
<keyword evidence="4" id="KW-0788">Thiol protease</keyword>
<feature type="chain" id="PRO_5042008414" evidence="7">
    <location>
        <begin position="25"/>
        <end position="366"/>
    </location>
</feature>
<protein>
    <submittedName>
        <fullName evidence="10">Uncharacterized protein</fullName>
    </submittedName>
</protein>
<evidence type="ECO:0000256" key="2">
    <source>
        <dbReference type="ARBA" id="ARBA00022670"/>
    </source>
</evidence>
<dbReference type="InterPro" id="IPR000668">
    <property type="entry name" value="Peptidase_C1A_C"/>
</dbReference>
<dbReference type="FunFam" id="3.90.70.10:FF:000332">
    <property type="entry name" value="Cathepsin L1"/>
    <property type="match status" value="1"/>
</dbReference>
<gene>
    <name evidence="10" type="ORF">QN277_005928</name>
</gene>
<evidence type="ECO:0000256" key="3">
    <source>
        <dbReference type="ARBA" id="ARBA00022801"/>
    </source>
</evidence>
<keyword evidence="11" id="KW-1185">Reference proteome</keyword>
<dbReference type="InterPro" id="IPR013128">
    <property type="entry name" value="Peptidase_C1A"/>
</dbReference>
<feature type="domain" description="Cathepsin propeptide inhibitor" evidence="9">
    <location>
        <begin position="49"/>
        <end position="108"/>
    </location>
</feature>
<name>A0AAE1MC24_9FABA</name>
<evidence type="ECO:0000259" key="9">
    <source>
        <dbReference type="SMART" id="SM00848"/>
    </source>
</evidence>
<feature type="signal peptide" evidence="7">
    <location>
        <begin position="1"/>
        <end position="24"/>
    </location>
</feature>
<dbReference type="Gene3D" id="3.90.70.10">
    <property type="entry name" value="Cysteine proteinases"/>
    <property type="match status" value="1"/>
</dbReference>
<keyword evidence="7" id="KW-0732">Signal</keyword>
<evidence type="ECO:0000256" key="4">
    <source>
        <dbReference type="ARBA" id="ARBA00022807"/>
    </source>
</evidence>
<reference evidence="10" key="1">
    <citation type="submission" date="2023-10" db="EMBL/GenBank/DDBJ databases">
        <title>Chromosome-level genome of the transformable northern wattle, Acacia crassicarpa.</title>
        <authorList>
            <person name="Massaro I."/>
            <person name="Sinha N.R."/>
            <person name="Poethig S."/>
            <person name="Leichty A.R."/>
        </authorList>
    </citation>
    <scope>NUCLEOTIDE SEQUENCE</scope>
    <source>
        <strain evidence="10">Acra3RX</strain>
        <tissue evidence="10">Leaf</tissue>
    </source>
</reference>
<dbReference type="Pfam" id="PF00112">
    <property type="entry name" value="Peptidase_C1"/>
    <property type="match status" value="1"/>
</dbReference>
<comment type="caution">
    <text evidence="10">The sequence shown here is derived from an EMBL/GenBank/DDBJ whole genome shotgun (WGS) entry which is preliminary data.</text>
</comment>
<dbReference type="PROSITE" id="PS00640">
    <property type="entry name" value="THIOL_PROTEASE_ASN"/>
    <property type="match status" value="1"/>
</dbReference>
<comment type="similarity">
    <text evidence="1">Belongs to the peptidase C1 family.</text>
</comment>
<dbReference type="Pfam" id="PF08246">
    <property type="entry name" value="Inhibitor_I29"/>
    <property type="match status" value="1"/>
</dbReference>
<evidence type="ECO:0000256" key="5">
    <source>
        <dbReference type="ARBA" id="ARBA00023157"/>
    </source>
</evidence>
<dbReference type="Proteomes" id="UP001293593">
    <property type="component" value="Unassembled WGS sequence"/>
</dbReference>
<dbReference type="PRINTS" id="PR00705">
    <property type="entry name" value="PAPAIN"/>
</dbReference>
<accession>A0AAE1MC24</accession>
<dbReference type="AlphaFoldDB" id="A0AAE1MC24"/>
<dbReference type="GO" id="GO:0006508">
    <property type="term" value="P:proteolysis"/>
    <property type="evidence" value="ECO:0007669"/>
    <property type="project" value="UniProtKB-KW"/>
</dbReference>
<dbReference type="SUPFAM" id="SSF54001">
    <property type="entry name" value="Cysteine proteinases"/>
    <property type="match status" value="1"/>
</dbReference>
<evidence type="ECO:0000313" key="11">
    <source>
        <dbReference type="Proteomes" id="UP001293593"/>
    </source>
</evidence>
<keyword evidence="3" id="KW-0378">Hydrolase</keyword>
<proteinExistence type="inferred from homology"/>
<dbReference type="InterPro" id="IPR000169">
    <property type="entry name" value="Pept_cys_AS"/>
</dbReference>
<keyword evidence="6" id="KW-0325">Glycoprotein</keyword>
<dbReference type="SMART" id="SM00848">
    <property type="entry name" value="Inhibitor_I29"/>
    <property type="match status" value="1"/>
</dbReference>
<evidence type="ECO:0000256" key="1">
    <source>
        <dbReference type="ARBA" id="ARBA00008455"/>
    </source>
</evidence>
<evidence type="ECO:0000259" key="8">
    <source>
        <dbReference type="SMART" id="SM00645"/>
    </source>
</evidence>
<dbReference type="PANTHER" id="PTHR12411">
    <property type="entry name" value="CYSTEINE PROTEASE FAMILY C1-RELATED"/>
    <property type="match status" value="1"/>
</dbReference>
<evidence type="ECO:0000313" key="10">
    <source>
        <dbReference type="EMBL" id="KAK4259614.1"/>
    </source>
</evidence>
<evidence type="ECO:0000256" key="7">
    <source>
        <dbReference type="SAM" id="SignalP"/>
    </source>
</evidence>